<name>A0A409VUR1_9AGAR</name>
<proteinExistence type="predicted"/>
<dbReference type="InParanoid" id="A0A409VUR1"/>
<dbReference type="Proteomes" id="UP000284706">
    <property type="component" value="Unassembled WGS sequence"/>
</dbReference>
<dbReference type="AlphaFoldDB" id="A0A409VUR1"/>
<feature type="compositionally biased region" description="Acidic residues" evidence="1">
    <location>
        <begin position="22"/>
        <end position="31"/>
    </location>
</feature>
<evidence type="ECO:0000256" key="1">
    <source>
        <dbReference type="SAM" id="MobiDB-lite"/>
    </source>
</evidence>
<dbReference type="EMBL" id="NHYE01005556">
    <property type="protein sequence ID" value="PPQ69994.1"/>
    <property type="molecule type" value="Genomic_DNA"/>
</dbReference>
<comment type="caution">
    <text evidence="2">The sequence shown here is derived from an EMBL/GenBank/DDBJ whole genome shotgun (WGS) entry which is preliminary data.</text>
</comment>
<accession>A0A409VUR1</accession>
<feature type="region of interest" description="Disordered" evidence="1">
    <location>
        <begin position="1"/>
        <end position="31"/>
    </location>
</feature>
<protein>
    <recommendedName>
        <fullName evidence="4">F-box domain-containing protein</fullName>
    </recommendedName>
</protein>
<keyword evidence="3" id="KW-1185">Reference proteome</keyword>
<dbReference type="STRING" id="231916.A0A409VUR1"/>
<dbReference type="OrthoDB" id="2269034at2759"/>
<gene>
    <name evidence="2" type="ORF">CVT26_013282</name>
</gene>
<evidence type="ECO:0000313" key="2">
    <source>
        <dbReference type="EMBL" id="PPQ69994.1"/>
    </source>
</evidence>
<evidence type="ECO:0000313" key="3">
    <source>
        <dbReference type="Proteomes" id="UP000284706"/>
    </source>
</evidence>
<sequence>MATDDEMGGEVGSNIEWSSSDADGEGGDTEEGVVIDGNDVVVLFVQANWYNDAQLSGIGQEADRGYKVIVNDRFQYGQADGTGKGRFIVYHDKERKPYQHRFVHTTLLSSAGDAVGVLAKAIGGPGANAVDLASRITGRLFVFPELTKFYPTTCRRKRPTHTQIWPEFHTELFHQSMHWAWASVRSINFKRCKSNVHPFFSSLLRHNLLSMSWRLSDPSLYESHVVCDVSHRMHCVACIKLAEEESRLHEAKAALERQLEKCRSARTMVNRAHDRLINRLPRELFSLIFEHCFPPVKLERSSSTIFPHDFDRQVAARLLLGSVCTDWRRNAWLTPRLWSQLSVSLRNIHDDQWHLEFVRDWLRRSGGLPLSLSITCPYLFEDDCGRFRGLMNELNNVSDRWYVLEVKGVHCEYLPFFKAATARISILRTLSIHGIRDTEFDDQLCVFQGGLRPDKVILHGLSVKNVDINWETVTSLCLCGRTTLQCIEILSQAPNLQELALDLGGVPWGAMPSLSTKAIEHRQIRDLRIKQYDYESLNIALGDSVFPGLLNLTVTGCLILEPLSSFLCRSCRQLQFFSMNAPVDSIDQLLTLLELTPSITRLELQPMTHLRCLPDVLFQKLAVTAIPHTSPDGSSNIPFLPNLRHLTYNAEHLYVPWNQHQFINWGAIPPVFGALSELTNPRRRPLQTLEIYFKRGDDDRQTFYVEEQHMSSFTRILDAGLDLKLVYLEDYSDVLTKAKSRLSST</sequence>
<evidence type="ECO:0008006" key="4">
    <source>
        <dbReference type="Google" id="ProtNLM"/>
    </source>
</evidence>
<organism evidence="2 3">
    <name type="scientific">Gymnopilus dilepis</name>
    <dbReference type="NCBI Taxonomy" id="231916"/>
    <lineage>
        <taxon>Eukaryota</taxon>
        <taxon>Fungi</taxon>
        <taxon>Dikarya</taxon>
        <taxon>Basidiomycota</taxon>
        <taxon>Agaricomycotina</taxon>
        <taxon>Agaricomycetes</taxon>
        <taxon>Agaricomycetidae</taxon>
        <taxon>Agaricales</taxon>
        <taxon>Agaricineae</taxon>
        <taxon>Hymenogastraceae</taxon>
        <taxon>Gymnopilus</taxon>
    </lineage>
</organism>
<reference evidence="2 3" key="1">
    <citation type="journal article" date="2018" name="Evol. Lett.">
        <title>Horizontal gene cluster transfer increased hallucinogenic mushroom diversity.</title>
        <authorList>
            <person name="Reynolds H.T."/>
            <person name="Vijayakumar V."/>
            <person name="Gluck-Thaler E."/>
            <person name="Korotkin H.B."/>
            <person name="Matheny P.B."/>
            <person name="Slot J.C."/>
        </authorList>
    </citation>
    <scope>NUCLEOTIDE SEQUENCE [LARGE SCALE GENOMIC DNA]</scope>
    <source>
        <strain evidence="2 3">SRW20</strain>
    </source>
</reference>